<dbReference type="SMART" id="SM00823">
    <property type="entry name" value="PKS_PP"/>
    <property type="match status" value="2"/>
</dbReference>
<evidence type="ECO:0000256" key="2">
    <source>
        <dbReference type="ARBA" id="ARBA00022553"/>
    </source>
</evidence>
<dbReference type="EMBL" id="JANPWZ010000009">
    <property type="protein sequence ID" value="KAJ3580398.1"/>
    <property type="molecule type" value="Genomic_DNA"/>
</dbReference>
<dbReference type="PROSITE" id="PS50075">
    <property type="entry name" value="CARRIER"/>
    <property type="match status" value="2"/>
</dbReference>
<dbReference type="SUPFAM" id="SSF56801">
    <property type="entry name" value="Acetyl-CoA synthetase-like"/>
    <property type="match status" value="2"/>
</dbReference>
<dbReference type="InterPro" id="IPR036736">
    <property type="entry name" value="ACP-like_sf"/>
</dbReference>
<dbReference type="Gene3D" id="3.30.559.30">
    <property type="entry name" value="Nonribosomal peptide synthetase, condensation domain"/>
    <property type="match status" value="2"/>
</dbReference>
<dbReference type="Proteomes" id="UP001148614">
    <property type="component" value="Unassembled WGS sequence"/>
</dbReference>
<dbReference type="Pfam" id="PF00501">
    <property type="entry name" value="AMP-binding"/>
    <property type="match status" value="2"/>
</dbReference>
<sequence length="2130" mass="234891">MAGEVKSVCDLISRWAREQPDHPAILFGSRTVTYGQLETAATRIARILLSRHVRPGDLVPVLATRSCEMVASFLGVLKTGACYVPIDIEAWAEDHIVSTLKRVSARVVVNLSTSTYPEYDVLALHEIEDAFTSGAPSSPEAEGELPQASIKPMDLAYTIFTSGTTSTPKGVMIPHRALLNYVQQGDEEAPFNSCPRPEDRSLLTFSPGFDACAGVVFSTLCNGAQVIIMGLSEFESCAARATIIAVTPSMLSAIQDVDACSQLRLIIVGGEPPNQRLIQRWSRPGRNIYNGYGPTETTISSLMGRVFPGKPITLGRPMNNSRVLLLDGDNESDYGEMCITGPGLAVGYYQDEALTARSFIIRDGERMYRTGDFARRTEHGLEFAGRADSFIKNRGFLVNIDSQVIPILLEADAHTATAFKHRDRLVAFVTPEDINTLALRQNLLSNHNAYLVPDLIRAVPAIPLTANGKANNKALRQLLDMEVSDNGDTEEDDGSLHRHSKLETLKKAVSAATSLPQSEILDDSRFLDLGGNSLAALKVLSSLRRRHLKLRLKDLLDLPSLKAVSEAMQEDIPTRIQANVISEQTGPMTTLQMKMIQATLRKPGANYILLRIRIPHPGKSASTLDLQNVWQRVMSHHAIFRTNFLLKDELQKIDPDLQLEWHEEETTAEHYNEIVRARSHDIRDRILSSGAQREVFIPVNTYHLVTVEGVGSTLLISAHHAQADGWSFSIILDEVQRALLDKPLQLELPPQFIDIALFQRDQEKDLEGTSFWKSLLQNYTDLPTLRLPNAPPDQVPYEWTSSLKADLSLSSLTLGRAARALNVTPSSLFYAAWGLVLSSYTSSDHVAFGVVFSGRNIMEVSGVEHAVGPLLNTVPFPIEFKANQTIQGLASAINHALLQMLEFQWSATEAMASIPGESINRAFQTLVVTEYDLPPSQDLMSWSVEREDLMEFGLTLLLERSDSTGKDLHVDPENQELQARILFDSSRYAESGIMRLLNHFKNALLSIINPQHIHMKEVRSQLLTGEERAAILSVPSTFQKEQDTRTHIVIKTIKDAFELAVERWPGVSAIESPNGDSLSYREVDELANRVTTELIMLKHVRSKPPEDTVVGVFSDGSVHWVISILAVLKAGFICCPLDINLPVTRIQTIIRESDATLFLAANRLCQERLESYDITIDSCDMIVVDKFLQQPVDSPPGRLATRAGLNDIAYLVFTSGTTGIPKGVPLHNLAILNAISVPAVRAFAAPGRRISQLNALGFDMVMIELFGSLCYGATLVLKDPNNPFDHIKRVNVMITTPSFLSALLPKDYPNIDTVVSAGEPVTQEISNMWSNKVTTLLNMYGPSECGPCSSGARLLPGIPVTIGRPLPGLRFYILDHHQCLVPQGVTGEIYISGDQVTRGYWGNTNELNTKSYFIPDPFTTEQSHRIMYRTGDLGFWDEDLNISYVGRVDNQVKVRGFRVELEEIEHALIAAGEGKVQSAAAIAISGQNGAESDRYGLRIVGFVRPASVDVATLHPKLINMLTGYSRPSQILAVSKLPMTANLKVDREKLKALALAAPERQSLDENTQRIGEASSLSPTEKVIAAAWKKVLGLGNATSTIEPNDDFISLGGNSILAIKSAHIIAASIGHDVPIALLLRENVLGRLARAIDQQHVQVASSKIIDDQSFASYMSSLQKHTLGSTRVSSAQDPSSKGQPLSHLERELFDAQSNSEIKSAFNTIVKFNLLGAIDIGRLSEVFLALIQENPILRARYVVAKGTLLRLINADISAPQVFSYIETNLESLQGLVNMPFDLANDQLIRVVLWKQSETRTSCIIITHHIITDRASLAHMLEWTSRRYNDIMKGDSKRSETKESNNRPLTQGTYIDWARWLQNGASPPQDETHVDFWKRHLSKANRLFGNSESLNTQCAGSYASTRLKISIPPLSNEGDASAYTQRLAVAATALSLYANVGLNDAVLGMPYLNRDELGTANMLGLFVDRLPIRFLLTSMELRDAQVLLNHIDAEIDSSIEHYLPSTTIRSAIAEGKNHYRSLVDVMIIYGWQSDSLRHSFTLDSDVRVEDMSEISGATGSLHPLEIEFIEAEDGALDVEISYDPEIISPEAMAGIQALLSRAIQGLARRQSPNSILSAFKS</sequence>
<keyword evidence="7" id="KW-1185">Reference proteome</keyword>
<dbReference type="GO" id="GO:0005737">
    <property type="term" value="C:cytoplasm"/>
    <property type="evidence" value="ECO:0007669"/>
    <property type="project" value="TreeGrafter"/>
</dbReference>
<dbReference type="Gene3D" id="3.30.559.10">
    <property type="entry name" value="Chloramphenicol acetyltransferase-like domain"/>
    <property type="match status" value="2"/>
</dbReference>
<protein>
    <recommendedName>
        <fullName evidence="5">Carrier domain-containing protein</fullName>
    </recommendedName>
</protein>
<dbReference type="InterPro" id="IPR009081">
    <property type="entry name" value="PP-bd_ACP"/>
</dbReference>
<evidence type="ECO:0000259" key="5">
    <source>
        <dbReference type="PROSITE" id="PS50075"/>
    </source>
</evidence>
<dbReference type="PANTHER" id="PTHR45527:SF11">
    <property type="entry name" value="NONRIBOSOMAL PEPTIDE SYNTHETASE 5"/>
    <property type="match status" value="1"/>
</dbReference>
<accession>A0A9W8NNC7</accession>
<reference evidence="6" key="1">
    <citation type="submission" date="2022-07" db="EMBL/GenBank/DDBJ databases">
        <title>Genome Sequence of Xylaria arbuscula.</title>
        <authorList>
            <person name="Buettner E."/>
        </authorList>
    </citation>
    <scope>NUCLEOTIDE SEQUENCE</scope>
    <source>
        <strain evidence="6">VT107</strain>
    </source>
</reference>
<keyword evidence="3" id="KW-0436">Ligase</keyword>
<dbReference type="InterPro" id="IPR045851">
    <property type="entry name" value="AMP-bd_C_sf"/>
</dbReference>
<dbReference type="InterPro" id="IPR023213">
    <property type="entry name" value="CAT-like_dom_sf"/>
</dbReference>
<dbReference type="PANTHER" id="PTHR45527">
    <property type="entry name" value="NONRIBOSOMAL PEPTIDE SYNTHETASE"/>
    <property type="match status" value="1"/>
</dbReference>
<evidence type="ECO:0000256" key="3">
    <source>
        <dbReference type="ARBA" id="ARBA00022598"/>
    </source>
</evidence>
<feature type="domain" description="Carrier" evidence="5">
    <location>
        <begin position="1573"/>
        <end position="1652"/>
    </location>
</feature>
<feature type="domain" description="Carrier" evidence="5">
    <location>
        <begin position="496"/>
        <end position="572"/>
    </location>
</feature>
<evidence type="ECO:0000256" key="1">
    <source>
        <dbReference type="ARBA" id="ARBA00022450"/>
    </source>
</evidence>
<dbReference type="SUPFAM" id="SSF47336">
    <property type="entry name" value="ACP-like"/>
    <property type="match status" value="2"/>
</dbReference>
<dbReference type="GO" id="GO:0044550">
    <property type="term" value="P:secondary metabolite biosynthetic process"/>
    <property type="evidence" value="ECO:0007669"/>
    <property type="project" value="TreeGrafter"/>
</dbReference>
<dbReference type="VEuPathDB" id="FungiDB:F4678DRAFT_435040"/>
<dbReference type="PROSITE" id="PS00455">
    <property type="entry name" value="AMP_BINDING"/>
    <property type="match status" value="1"/>
</dbReference>
<comment type="similarity">
    <text evidence="4">Belongs to the NRP synthetase family.</text>
</comment>
<dbReference type="InterPro" id="IPR042099">
    <property type="entry name" value="ANL_N_sf"/>
</dbReference>
<name>A0A9W8NNC7_9PEZI</name>
<proteinExistence type="inferred from homology"/>
<keyword evidence="1" id="KW-0596">Phosphopantetheine</keyword>
<dbReference type="GO" id="GO:0031177">
    <property type="term" value="F:phosphopantetheine binding"/>
    <property type="evidence" value="ECO:0007669"/>
    <property type="project" value="InterPro"/>
</dbReference>
<dbReference type="SUPFAM" id="SSF52777">
    <property type="entry name" value="CoA-dependent acyltransferases"/>
    <property type="match status" value="4"/>
</dbReference>
<dbReference type="Gene3D" id="3.40.50.12780">
    <property type="entry name" value="N-terminal domain of ligase-like"/>
    <property type="match status" value="2"/>
</dbReference>
<evidence type="ECO:0000313" key="7">
    <source>
        <dbReference type="Proteomes" id="UP001148614"/>
    </source>
</evidence>
<dbReference type="InterPro" id="IPR020845">
    <property type="entry name" value="AMP-binding_CS"/>
</dbReference>
<dbReference type="Gene3D" id="3.30.300.30">
    <property type="match status" value="2"/>
</dbReference>
<dbReference type="Pfam" id="PF00550">
    <property type="entry name" value="PP-binding"/>
    <property type="match status" value="2"/>
</dbReference>
<dbReference type="Gene3D" id="1.10.1200.10">
    <property type="entry name" value="ACP-like"/>
    <property type="match status" value="2"/>
</dbReference>
<evidence type="ECO:0000313" key="6">
    <source>
        <dbReference type="EMBL" id="KAJ3580398.1"/>
    </source>
</evidence>
<comment type="caution">
    <text evidence="6">The sequence shown here is derived from an EMBL/GenBank/DDBJ whole genome shotgun (WGS) entry which is preliminary data.</text>
</comment>
<evidence type="ECO:0000256" key="4">
    <source>
        <dbReference type="ARBA" id="ARBA00029454"/>
    </source>
</evidence>
<dbReference type="InterPro" id="IPR020806">
    <property type="entry name" value="PKS_PP-bd"/>
</dbReference>
<dbReference type="GO" id="GO:0043041">
    <property type="term" value="P:amino acid activation for nonribosomal peptide biosynthetic process"/>
    <property type="evidence" value="ECO:0007669"/>
    <property type="project" value="TreeGrafter"/>
</dbReference>
<organism evidence="6 7">
    <name type="scientific">Xylaria arbuscula</name>
    <dbReference type="NCBI Taxonomy" id="114810"/>
    <lineage>
        <taxon>Eukaryota</taxon>
        <taxon>Fungi</taxon>
        <taxon>Dikarya</taxon>
        <taxon>Ascomycota</taxon>
        <taxon>Pezizomycotina</taxon>
        <taxon>Sordariomycetes</taxon>
        <taxon>Xylariomycetidae</taxon>
        <taxon>Xylariales</taxon>
        <taxon>Xylariaceae</taxon>
        <taxon>Xylaria</taxon>
    </lineage>
</organism>
<dbReference type="InterPro" id="IPR006162">
    <property type="entry name" value="Ppantetheine_attach_site"/>
</dbReference>
<gene>
    <name evidence="6" type="ORF">NPX13_g164</name>
</gene>
<dbReference type="InterPro" id="IPR000873">
    <property type="entry name" value="AMP-dep_synth/lig_dom"/>
</dbReference>
<dbReference type="InterPro" id="IPR001242">
    <property type="entry name" value="Condensation_dom"/>
</dbReference>
<dbReference type="Pfam" id="PF00668">
    <property type="entry name" value="Condensation"/>
    <property type="match status" value="2"/>
</dbReference>
<keyword evidence="2" id="KW-0597">Phosphoprotein</keyword>
<dbReference type="GO" id="GO:0016874">
    <property type="term" value="F:ligase activity"/>
    <property type="evidence" value="ECO:0007669"/>
    <property type="project" value="UniProtKB-KW"/>
</dbReference>
<dbReference type="PROSITE" id="PS00012">
    <property type="entry name" value="PHOSPHOPANTETHEINE"/>
    <property type="match status" value="2"/>
</dbReference>